<protein>
    <submittedName>
        <fullName evidence="1">Membrane protein</fullName>
    </submittedName>
</protein>
<name>A0A143BPL5_9BACT</name>
<dbReference type="EMBL" id="CP011454">
    <property type="protein sequence ID" value="AMW06986.1"/>
    <property type="molecule type" value="Genomic_DNA"/>
</dbReference>
<reference evidence="1 2" key="1">
    <citation type="journal article" date="2014" name="Proc. Natl. Acad. Sci. U.S.A.">
        <title>Functional type 2 photosynthetic reaction centers found in the rare bacterial phylum Gemmatimonadetes.</title>
        <authorList>
            <person name="Zeng Y."/>
            <person name="Feng F."/>
            <person name="Medova H."/>
            <person name="Dean J."/>
            <person name="Koblizek M."/>
        </authorList>
    </citation>
    <scope>NUCLEOTIDE SEQUENCE [LARGE SCALE GENOMIC DNA]</scope>
    <source>
        <strain evidence="1 2">AP64</strain>
    </source>
</reference>
<keyword evidence="2" id="KW-1185">Reference proteome</keyword>
<dbReference type="STRING" id="1379270.GEMMAAP_17635"/>
<dbReference type="SUPFAM" id="SSF53474">
    <property type="entry name" value="alpha/beta-Hydrolases"/>
    <property type="match status" value="1"/>
</dbReference>
<evidence type="ECO:0000313" key="1">
    <source>
        <dbReference type="EMBL" id="AMW06986.1"/>
    </source>
</evidence>
<dbReference type="eggNOG" id="COG1506">
    <property type="taxonomic scope" value="Bacteria"/>
</dbReference>
<dbReference type="Gene3D" id="3.40.50.1820">
    <property type="entry name" value="alpha/beta hydrolase"/>
    <property type="match status" value="1"/>
</dbReference>
<evidence type="ECO:0000313" key="2">
    <source>
        <dbReference type="Proteomes" id="UP000076404"/>
    </source>
</evidence>
<dbReference type="AlphaFoldDB" id="A0A143BPL5"/>
<dbReference type="Proteomes" id="UP000076404">
    <property type="component" value="Chromosome"/>
</dbReference>
<accession>A0A143BPL5</accession>
<organism evidence="1 2">
    <name type="scientific">Gemmatimonas phototrophica</name>
    <dbReference type="NCBI Taxonomy" id="1379270"/>
    <lineage>
        <taxon>Bacteria</taxon>
        <taxon>Pseudomonadati</taxon>
        <taxon>Gemmatimonadota</taxon>
        <taxon>Gemmatimonadia</taxon>
        <taxon>Gemmatimonadales</taxon>
        <taxon>Gemmatimonadaceae</taxon>
        <taxon>Gemmatimonas</taxon>
    </lineage>
</organism>
<gene>
    <name evidence="1" type="ORF">GEMMAAP_17635</name>
</gene>
<dbReference type="KEGG" id="gph:GEMMAAP_17635"/>
<reference evidence="1 2" key="2">
    <citation type="journal article" date="2016" name="Environ. Microbiol. Rep.">
        <title>Metagenomic evidence for the presence of phototrophic Gemmatimonadetes bacteria in diverse environments.</title>
        <authorList>
            <person name="Zeng Y."/>
            <person name="Baumbach J."/>
            <person name="Barbosa E.G."/>
            <person name="Azevedo V."/>
            <person name="Zhang C."/>
            <person name="Koblizek M."/>
        </authorList>
    </citation>
    <scope>NUCLEOTIDE SEQUENCE [LARGE SCALE GENOMIC DNA]</scope>
    <source>
        <strain evidence="1 2">AP64</strain>
    </source>
</reference>
<dbReference type="InterPro" id="IPR029058">
    <property type="entry name" value="AB_hydrolase_fold"/>
</dbReference>
<proteinExistence type="predicted"/>
<sequence length="439" mass="47294">MPLVAFIAHPVESAAQSRAADTPAQAAVCPASVAAGSRCLAGRDSAGAYYWFAVPPQWNGTLVVHAHGGPELGNPKADRVAEDLTRWSIWTRAGYAYAGSGFHQGGVAVRSAAEDVERVRRLFVAQIGVPTRTVLHGQSWGASVAARAAEGTAGATGARYPYDAVLLTAGVLAGGSQSYDVRFDLRVVYQAICGNHPRADEPSYPLWQGLPLSSTLTRAELANRVDECTGVRKSPGERSAQQQRNLQSILGVIAIPETALIAHLNWGTWHFQDIVFRRLGGRNPFGNASVRYTGSLDDATLNATAFRATPDPAALAEFVNDTDPTGRIPVPVLTLHAIHDPTAFVELESVFRETMQRGGSGDRLVQLFTDDREHSYLSDAQYVAAMRALLTWAERGVKPTPKEVAAQCRTVDAQFSPATGCRFLPDYQPRPLSARVPKR</sequence>